<organism evidence="1">
    <name type="scientific">marine sediment metagenome</name>
    <dbReference type="NCBI Taxonomy" id="412755"/>
    <lineage>
        <taxon>unclassified sequences</taxon>
        <taxon>metagenomes</taxon>
        <taxon>ecological metagenomes</taxon>
    </lineage>
</organism>
<dbReference type="AlphaFoldDB" id="X1DRP4"/>
<comment type="caution">
    <text evidence="1">The sequence shown here is derived from an EMBL/GenBank/DDBJ whole genome shotgun (WGS) entry which is preliminary data.</text>
</comment>
<evidence type="ECO:0000313" key="1">
    <source>
        <dbReference type="EMBL" id="GAH10925.1"/>
    </source>
</evidence>
<reference evidence="1" key="1">
    <citation type="journal article" date="2014" name="Front. Microbiol.">
        <title>High frequency of phylogenetically diverse reductive dehalogenase-homologous genes in deep subseafloor sedimentary metagenomes.</title>
        <authorList>
            <person name="Kawai M."/>
            <person name="Futagami T."/>
            <person name="Toyoda A."/>
            <person name="Takaki Y."/>
            <person name="Nishi S."/>
            <person name="Hori S."/>
            <person name="Arai W."/>
            <person name="Tsubouchi T."/>
            <person name="Morono Y."/>
            <person name="Uchiyama I."/>
            <person name="Ito T."/>
            <person name="Fujiyama A."/>
            <person name="Inagaki F."/>
            <person name="Takami H."/>
        </authorList>
    </citation>
    <scope>NUCLEOTIDE SEQUENCE</scope>
    <source>
        <strain evidence="1">Expedition CK06-06</strain>
    </source>
</reference>
<dbReference type="EMBL" id="BART01032436">
    <property type="protein sequence ID" value="GAH10925.1"/>
    <property type="molecule type" value="Genomic_DNA"/>
</dbReference>
<feature type="non-terminal residue" evidence="1">
    <location>
        <position position="1"/>
    </location>
</feature>
<sequence>GRTTLSMMRNIYLGSSAGGVATIHFVACPN</sequence>
<proteinExistence type="predicted"/>
<name>X1DRP4_9ZZZZ</name>
<protein>
    <submittedName>
        <fullName evidence="1">Uncharacterized protein</fullName>
    </submittedName>
</protein>
<accession>X1DRP4</accession>
<gene>
    <name evidence="1" type="ORF">S01H4_56054</name>
</gene>